<dbReference type="Proteomes" id="UP000064967">
    <property type="component" value="Chromosome"/>
</dbReference>
<dbReference type="Pfam" id="PF00730">
    <property type="entry name" value="HhH-GPD"/>
    <property type="match status" value="1"/>
</dbReference>
<dbReference type="EC" id="3.2.2.21" evidence="3"/>
<dbReference type="GO" id="GO:0006285">
    <property type="term" value="P:base-excision repair, AP site formation"/>
    <property type="evidence" value="ECO:0007669"/>
    <property type="project" value="TreeGrafter"/>
</dbReference>
<evidence type="ECO:0000313" key="15">
    <source>
        <dbReference type="EMBL" id="AKU96969.1"/>
    </source>
</evidence>
<dbReference type="Pfam" id="PF02805">
    <property type="entry name" value="Ada_Zn_binding"/>
    <property type="match status" value="1"/>
</dbReference>
<keyword evidence="13" id="KW-0234">DNA repair</keyword>
<dbReference type="InterPro" id="IPR018060">
    <property type="entry name" value="HTH_AraC"/>
</dbReference>
<dbReference type="InterPro" id="IPR037046">
    <property type="entry name" value="AlkA_N_sf"/>
</dbReference>
<comment type="cofactor">
    <cofactor evidence="2">
        <name>Zn(2+)</name>
        <dbReference type="ChEBI" id="CHEBI:29105"/>
    </cofactor>
</comment>
<evidence type="ECO:0000256" key="1">
    <source>
        <dbReference type="ARBA" id="ARBA00000086"/>
    </source>
</evidence>
<organism evidence="15 16">
    <name type="scientific">Labilithrix luteola</name>
    <dbReference type="NCBI Taxonomy" id="1391654"/>
    <lineage>
        <taxon>Bacteria</taxon>
        <taxon>Pseudomonadati</taxon>
        <taxon>Myxococcota</taxon>
        <taxon>Polyangia</taxon>
        <taxon>Polyangiales</taxon>
        <taxon>Labilitrichaceae</taxon>
        <taxon>Labilithrix</taxon>
    </lineage>
</organism>
<dbReference type="PATRIC" id="fig|1391654.3.peg.3680"/>
<keyword evidence="6" id="KW-0479">Metal-binding</keyword>
<keyword evidence="9" id="KW-0805">Transcription regulation</keyword>
<dbReference type="GO" id="GO:0008168">
    <property type="term" value="F:methyltransferase activity"/>
    <property type="evidence" value="ECO:0007669"/>
    <property type="project" value="UniProtKB-KW"/>
</dbReference>
<dbReference type="SMART" id="SM00478">
    <property type="entry name" value="ENDO3c"/>
    <property type="match status" value="1"/>
</dbReference>
<sequence length="495" mass="53756">MQDADARYQAMLAHDRRFDGVFFVGVSTTGVYCRPVCRVKTPRRSSCTFYESAAAAEKAGYRPCMRCRPELAPGRAHVDAVGRLAALVVDRIEDGALDEAGVEALATELGISSRHLRRACESELGVSPVELAQTQRLLLAKRLLTDTTMPVTEVAFASGFASLRRFNALFRERYRLAPSDLRKQPRAPRKGDAEAAERHGLVFELAYRPPYDWPAILGFFGARASAGVELVSEGRYARTFRWLSNEGWLAVSASDDEARSVLRVELSESLKPAVAPALARVKRAFDLAADPIRIAGDLGKLAEQRPGLRLPGSFDAFELAVRAILGQQVTVKGATTLASRFSHRFGKPIATPFPGLERLTPTPEHVAEARPEEVAGIGLPLARAKSIVSLAAAVRDGKVSFGPRASYESLVTQLVALPGIGEWTAEYVAMRALGWPDAFPSSDLGVLKALGETSASKARARAEAFRPWRSYATLHLWESLSALSKATATKKGGKR</sequence>
<dbReference type="InterPro" id="IPR018062">
    <property type="entry name" value="HTH_AraC-typ_CS"/>
</dbReference>
<evidence type="ECO:0000256" key="10">
    <source>
        <dbReference type="ARBA" id="ARBA00023125"/>
    </source>
</evidence>
<dbReference type="NCBIfam" id="NF007641">
    <property type="entry name" value="PRK10308.1"/>
    <property type="match status" value="1"/>
</dbReference>
<dbReference type="Gene3D" id="3.40.10.10">
    <property type="entry name" value="DNA Methylphosphotriester Repair Domain"/>
    <property type="match status" value="1"/>
</dbReference>
<accession>A0A0K1PV10</accession>
<keyword evidence="7" id="KW-0227">DNA damage</keyword>
<evidence type="ECO:0000256" key="4">
    <source>
        <dbReference type="ARBA" id="ARBA00022603"/>
    </source>
</evidence>
<dbReference type="PROSITE" id="PS01124">
    <property type="entry name" value="HTH_ARAC_FAMILY_2"/>
    <property type="match status" value="1"/>
</dbReference>
<dbReference type="PANTHER" id="PTHR43003">
    <property type="entry name" value="DNA-3-METHYLADENINE GLYCOSYLASE"/>
    <property type="match status" value="1"/>
</dbReference>
<dbReference type="PANTHER" id="PTHR43003:SF13">
    <property type="entry name" value="DNA-3-METHYLADENINE GLYCOSYLASE 2"/>
    <property type="match status" value="1"/>
</dbReference>
<dbReference type="GO" id="GO:0006307">
    <property type="term" value="P:DNA alkylation repair"/>
    <property type="evidence" value="ECO:0007669"/>
    <property type="project" value="TreeGrafter"/>
</dbReference>
<evidence type="ECO:0000256" key="5">
    <source>
        <dbReference type="ARBA" id="ARBA00022679"/>
    </source>
</evidence>
<dbReference type="EMBL" id="CP012333">
    <property type="protein sequence ID" value="AKU96969.1"/>
    <property type="molecule type" value="Genomic_DNA"/>
</dbReference>
<dbReference type="InterPro" id="IPR035451">
    <property type="entry name" value="Ada-like_dom_sf"/>
</dbReference>
<dbReference type="SMART" id="SM01009">
    <property type="entry name" value="AlkA_N"/>
    <property type="match status" value="1"/>
</dbReference>
<dbReference type="SUPFAM" id="SSF55945">
    <property type="entry name" value="TATA-box binding protein-like"/>
    <property type="match status" value="1"/>
</dbReference>
<dbReference type="STRING" id="1391654.AKJ09_03633"/>
<keyword evidence="16" id="KW-1185">Reference proteome</keyword>
<keyword evidence="12" id="KW-0804">Transcription</keyword>
<comment type="catalytic activity">
    <reaction evidence="1">
        <text>Hydrolysis of alkylated DNA, releasing 3-methyladenine, 3-methylguanine, 7-methylguanine and 7-methyladenine.</text>
        <dbReference type="EC" id="3.2.2.21"/>
    </reaction>
</comment>
<evidence type="ECO:0000256" key="13">
    <source>
        <dbReference type="ARBA" id="ARBA00023204"/>
    </source>
</evidence>
<dbReference type="Gene3D" id="1.10.10.60">
    <property type="entry name" value="Homeodomain-like"/>
    <property type="match status" value="1"/>
</dbReference>
<dbReference type="GO" id="GO:0032259">
    <property type="term" value="P:methylation"/>
    <property type="evidence" value="ECO:0007669"/>
    <property type="project" value="UniProtKB-KW"/>
</dbReference>
<keyword evidence="4" id="KW-0489">Methyltransferase</keyword>
<protein>
    <recommendedName>
        <fullName evidence="3">DNA-3-methyladenine glycosylase II</fullName>
        <ecNumber evidence="3">3.2.2.21</ecNumber>
    </recommendedName>
</protein>
<evidence type="ECO:0000256" key="7">
    <source>
        <dbReference type="ARBA" id="ARBA00022763"/>
    </source>
</evidence>
<dbReference type="InterPro" id="IPR009057">
    <property type="entry name" value="Homeodomain-like_sf"/>
</dbReference>
<dbReference type="GO" id="GO:0005737">
    <property type="term" value="C:cytoplasm"/>
    <property type="evidence" value="ECO:0007669"/>
    <property type="project" value="TreeGrafter"/>
</dbReference>
<dbReference type="SUPFAM" id="SSF46689">
    <property type="entry name" value="Homeodomain-like"/>
    <property type="match status" value="1"/>
</dbReference>
<evidence type="ECO:0000256" key="12">
    <source>
        <dbReference type="ARBA" id="ARBA00023163"/>
    </source>
</evidence>
<dbReference type="GO" id="GO:0043916">
    <property type="term" value="F:DNA-7-methylguanine glycosylase activity"/>
    <property type="evidence" value="ECO:0007669"/>
    <property type="project" value="TreeGrafter"/>
</dbReference>
<dbReference type="InterPro" id="IPR004026">
    <property type="entry name" value="Ada_DNA_repair_Zn-bd"/>
</dbReference>
<dbReference type="GO" id="GO:0032131">
    <property type="term" value="F:alkylated DNA binding"/>
    <property type="evidence" value="ECO:0007669"/>
    <property type="project" value="TreeGrafter"/>
</dbReference>
<dbReference type="GO" id="GO:0008270">
    <property type="term" value="F:zinc ion binding"/>
    <property type="evidence" value="ECO:0007669"/>
    <property type="project" value="InterPro"/>
</dbReference>
<dbReference type="GO" id="GO:0008725">
    <property type="term" value="F:DNA-3-methyladenine glycosylase activity"/>
    <property type="evidence" value="ECO:0007669"/>
    <property type="project" value="TreeGrafter"/>
</dbReference>
<dbReference type="GO" id="GO:0003700">
    <property type="term" value="F:DNA-binding transcription factor activity"/>
    <property type="evidence" value="ECO:0007669"/>
    <property type="project" value="InterPro"/>
</dbReference>
<evidence type="ECO:0000256" key="8">
    <source>
        <dbReference type="ARBA" id="ARBA00022833"/>
    </source>
</evidence>
<dbReference type="Pfam" id="PF06029">
    <property type="entry name" value="AlkA_N"/>
    <property type="match status" value="1"/>
</dbReference>
<name>A0A0K1PV10_9BACT</name>
<dbReference type="Gene3D" id="3.30.310.20">
    <property type="entry name" value="DNA-3-methyladenine glycosylase AlkA, N-terminal domain"/>
    <property type="match status" value="1"/>
</dbReference>
<dbReference type="Gene3D" id="1.10.340.30">
    <property type="entry name" value="Hypothetical protein, domain 2"/>
    <property type="match status" value="1"/>
</dbReference>
<reference evidence="15 16" key="1">
    <citation type="submission" date="2015-08" db="EMBL/GenBank/DDBJ databases">
        <authorList>
            <person name="Babu N.S."/>
            <person name="Beckwith C.J."/>
            <person name="Beseler K.G."/>
            <person name="Brison A."/>
            <person name="Carone J.V."/>
            <person name="Caskin T.P."/>
            <person name="Diamond M."/>
            <person name="Durham M.E."/>
            <person name="Foxe J.M."/>
            <person name="Go M."/>
            <person name="Henderson B.A."/>
            <person name="Jones I.B."/>
            <person name="McGettigan J.A."/>
            <person name="Micheletti S.J."/>
            <person name="Nasrallah M.E."/>
            <person name="Ortiz D."/>
            <person name="Piller C.R."/>
            <person name="Privatt S.R."/>
            <person name="Schneider S.L."/>
            <person name="Sharp S."/>
            <person name="Smith T.C."/>
            <person name="Stanton J.D."/>
            <person name="Ullery H.E."/>
            <person name="Wilson R.J."/>
            <person name="Serrano M.G."/>
            <person name="Buck G."/>
            <person name="Lee V."/>
            <person name="Wang Y."/>
            <person name="Carvalho R."/>
            <person name="Voegtly L."/>
            <person name="Shi R."/>
            <person name="Duckworth R."/>
            <person name="Johnson A."/>
            <person name="Loviza R."/>
            <person name="Walstead R."/>
            <person name="Shah Z."/>
            <person name="Kiflezghi M."/>
            <person name="Wade K."/>
            <person name="Ball S.L."/>
            <person name="Bradley K.W."/>
            <person name="Asai D.J."/>
            <person name="Bowman C.A."/>
            <person name="Russell D.A."/>
            <person name="Pope W.H."/>
            <person name="Jacobs-Sera D."/>
            <person name="Hendrix R.W."/>
            <person name="Hatfull G.F."/>
        </authorList>
    </citation>
    <scope>NUCLEOTIDE SEQUENCE [LARGE SCALE GENOMIC DNA]</scope>
    <source>
        <strain evidence="15 16">DSM 27648</strain>
    </source>
</reference>
<feature type="domain" description="HTH araC/xylS-type" evidence="14">
    <location>
        <begin position="82"/>
        <end position="184"/>
    </location>
</feature>
<keyword evidence="10" id="KW-0238">DNA-binding</keyword>
<evidence type="ECO:0000256" key="6">
    <source>
        <dbReference type="ARBA" id="ARBA00022723"/>
    </source>
</evidence>
<evidence type="ECO:0000256" key="2">
    <source>
        <dbReference type="ARBA" id="ARBA00001947"/>
    </source>
</evidence>
<dbReference type="InterPro" id="IPR003265">
    <property type="entry name" value="HhH-GPD_domain"/>
</dbReference>
<dbReference type="Gene3D" id="1.10.1670.10">
    <property type="entry name" value="Helix-hairpin-Helix base-excision DNA repair enzymes (C-terminal)"/>
    <property type="match status" value="1"/>
</dbReference>
<dbReference type="InterPro" id="IPR011257">
    <property type="entry name" value="DNA_glycosylase"/>
</dbReference>
<dbReference type="AlphaFoldDB" id="A0A0K1PV10"/>
<evidence type="ECO:0000256" key="3">
    <source>
        <dbReference type="ARBA" id="ARBA00012000"/>
    </source>
</evidence>
<dbReference type="OrthoDB" id="5337216at2"/>
<evidence type="ECO:0000256" key="11">
    <source>
        <dbReference type="ARBA" id="ARBA00023159"/>
    </source>
</evidence>
<gene>
    <name evidence="15" type="ORF">AKJ09_03633</name>
</gene>
<evidence type="ECO:0000259" key="14">
    <source>
        <dbReference type="PROSITE" id="PS01124"/>
    </source>
</evidence>
<dbReference type="PROSITE" id="PS00041">
    <property type="entry name" value="HTH_ARAC_FAMILY_1"/>
    <property type="match status" value="1"/>
</dbReference>
<dbReference type="GO" id="GO:0032993">
    <property type="term" value="C:protein-DNA complex"/>
    <property type="evidence" value="ECO:0007669"/>
    <property type="project" value="TreeGrafter"/>
</dbReference>
<dbReference type="InterPro" id="IPR051912">
    <property type="entry name" value="Alkylbase_DNA_Glycosylase/TA"/>
</dbReference>
<dbReference type="Pfam" id="PF12833">
    <property type="entry name" value="HTH_18"/>
    <property type="match status" value="1"/>
</dbReference>
<evidence type="ECO:0000313" key="16">
    <source>
        <dbReference type="Proteomes" id="UP000064967"/>
    </source>
</evidence>
<proteinExistence type="predicted"/>
<dbReference type="CDD" id="cd00056">
    <property type="entry name" value="ENDO3c"/>
    <property type="match status" value="1"/>
</dbReference>
<keyword evidence="11" id="KW-0010">Activator</keyword>
<dbReference type="SMART" id="SM00342">
    <property type="entry name" value="HTH_ARAC"/>
    <property type="match status" value="1"/>
</dbReference>
<keyword evidence="5" id="KW-0808">Transferase</keyword>
<dbReference type="GO" id="GO:0043565">
    <property type="term" value="F:sequence-specific DNA binding"/>
    <property type="evidence" value="ECO:0007669"/>
    <property type="project" value="InterPro"/>
</dbReference>
<evidence type="ECO:0000256" key="9">
    <source>
        <dbReference type="ARBA" id="ARBA00023015"/>
    </source>
</evidence>
<dbReference type="InterPro" id="IPR023170">
    <property type="entry name" value="HhH_base_excis_C"/>
</dbReference>
<keyword evidence="8" id="KW-0862">Zinc</keyword>
<dbReference type="SUPFAM" id="SSF57884">
    <property type="entry name" value="Ada DNA repair protein, N-terminal domain (N-Ada 10)"/>
    <property type="match status" value="1"/>
</dbReference>
<dbReference type="InterPro" id="IPR010316">
    <property type="entry name" value="AlkA_N"/>
</dbReference>
<dbReference type="KEGG" id="llu:AKJ09_03633"/>
<dbReference type="SUPFAM" id="SSF48150">
    <property type="entry name" value="DNA-glycosylase"/>
    <property type="match status" value="1"/>
</dbReference>